<organism evidence="2 3">
    <name type="scientific">Brassica oleracea var. oleracea</name>
    <dbReference type="NCBI Taxonomy" id="109376"/>
    <lineage>
        <taxon>Eukaryota</taxon>
        <taxon>Viridiplantae</taxon>
        <taxon>Streptophyta</taxon>
        <taxon>Embryophyta</taxon>
        <taxon>Tracheophyta</taxon>
        <taxon>Spermatophyta</taxon>
        <taxon>Magnoliopsida</taxon>
        <taxon>eudicotyledons</taxon>
        <taxon>Gunneridae</taxon>
        <taxon>Pentapetalae</taxon>
        <taxon>rosids</taxon>
        <taxon>malvids</taxon>
        <taxon>Brassicales</taxon>
        <taxon>Brassicaceae</taxon>
        <taxon>Brassiceae</taxon>
        <taxon>Brassica</taxon>
    </lineage>
</organism>
<name>A0A0D3D5N0_BRAOL</name>
<reference evidence="2 3" key="1">
    <citation type="journal article" date="2014" name="Genome Biol.">
        <title>Transcriptome and methylome profiling reveals relics of genome dominance in the mesopolyploid Brassica oleracea.</title>
        <authorList>
            <person name="Parkin I.A."/>
            <person name="Koh C."/>
            <person name="Tang H."/>
            <person name="Robinson S.J."/>
            <person name="Kagale S."/>
            <person name="Clarke W.E."/>
            <person name="Town C.D."/>
            <person name="Nixon J."/>
            <person name="Krishnakumar V."/>
            <person name="Bidwell S.L."/>
            <person name="Denoeud F."/>
            <person name="Belcram H."/>
            <person name="Links M.G."/>
            <person name="Just J."/>
            <person name="Clarke C."/>
            <person name="Bender T."/>
            <person name="Huebert T."/>
            <person name="Mason A.S."/>
            <person name="Pires J.C."/>
            <person name="Barker G."/>
            <person name="Moore J."/>
            <person name="Walley P.G."/>
            <person name="Manoli S."/>
            <person name="Batley J."/>
            <person name="Edwards D."/>
            <person name="Nelson M.N."/>
            <person name="Wang X."/>
            <person name="Paterson A.H."/>
            <person name="King G."/>
            <person name="Bancroft I."/>
            <person name="Chalhoub B."/>
            <person name="Sharpe A.G."/>
        </authorList>
    </citation>
    <scope>NUCLEOTIDE SEQUENCE</scope>
    <source>
        <strain evidence="2 3">cv. TO1000</strain>
    </source>
</reference>
<feature type="region of interest" description="Disordered" evidence="1">
    <location>
        <begin position="1"/>
        <end position="25"/>
    </location>
</feature>
<dbReference type="EnsemblPlants" id="Bo7g041110.1">
    <property type="protein sequence ID" value="Bo7g041110.1"/>
    <property type="gene ID" value="Bo7g041110"/>
</dbReference>
<dbReference type="HOGENOM" id="CLU_1498335_0_0_1"/>
<dbReference type="STRING" id="109376.A0A0D3D5N0"/>
<protein>
    <submittedName>
        <fullName evidence="2">Uncharacterized protein</fullName>
    </submittedName>
</protein>
<dbReference type="Gramene" id="Bo7g041110.1">
    <property type="protein sequence ID" value="Bo7g041110.1"/>
    <property type="gene ID" value="Bo7g041110"/>
</dbReference>
<keyword evidence="3" id="KW-1185">Reference proteome</keyword>
<feature type="region of interest" description="Disordered" evidence="1">
    <location>
        <begin position="129"/>
        <end position="180"/>
    </location>
</feature>
<dbReference type="Proteomes" id="UP000032141">
    <property type="component" value="Chromosome C7"/>
</dbReference>
<proteinExistence type="predicted"/>
<reference evidence="2" key="2">
    <citation type="submission" date="2015-03" db="UniProtKB">
        <authorList>
            <consortium name="EnsemblPlants"/>
        </authorList>
    </citation>
    <scope>IDENTIFICATION</scope>
</reference>
<evidence type="ECO:0000313" key="3">
    <source>
        <dbReference type="Proteomes" id="UP000032141"/>
    </source>
</evidence>
<dbReference type="eggNOG" id="KOG0864">
    <property type="taxonomic scope" value="Eukaryota"/>
</dbReference>
<dbReference type="AlphaFoldDB" id="A0A0D3D5N0"/>
<feature type="compositionally biased region" description="Basic and acidic residues" evidence="1">
    <location>
        <begin position="150"/>
        <end position="168"/>
    </location>
</feature>
<sequence>MPTDRGNSDGIPTEKASSSEFPRNFVKSPNGSPMAIIFPRNSSVFSEEHIFPRNFLEIFRRNDVSLEFRRYIPRKFRGNAKFGFLGIFSEIPRDIPKISFSVGMSVRIWLFSCSDDCKAFMEKFKEVAESEEEKEETKEASDTAGLLEKLTVEEKNTEEEKKEEKPVEKVASADARRESC</sequence>
<evidence type="ECO:0000256" key="1">
    <source>
        <dbReference type="SAM" id="MobiDB-lite"/>
    </source>
</evidence>
<accession>A0A0D3D5N0</accession>
<feature type="compositionally biased region" description="Polar residues" evidence="1">
    <location>
        <begin position="15"/>
        <end position="25"/>
    </location>
</feature>
<evidence type="ECO:0000313" key="2">
    <source>
        <dbReference type="EnsemblPlants" id="Bo7g041110.1"/>
    </source>
</evidence>